<dbReference type="EMBL" id="JBIQWL010000002">
    <property type="protein sequence ID" value="MFH8249982.1"/>
    <property type="molecule type" value="Genomic_DNA"/>
</dbReference>
<dbReference type="Proteomes" id="UP001610861">
    <property type="component" value="Unassembled WGS sequence"/>
</dbReference>
<evidence type="ECO:0000256" key="6">
    <source>
        <dbReference type="ARBA" id="ARBA00022777"/>
    </source>
</evidence>
<evidence type="ECO:0000313" key="12">
    <source>
        <dbReference type="EMBL" id="MFH8249982.1"/>
    </source>
</evidence>
<feature type="transmembrane region" description="Helical" evidence="9">
    <location>
        <begin position="65"/>
        <end position="86"/>
    </location>
</feature>
<organism evidence="12 13">
    <name type="scientific">Microbacterium alkaliflavum</name>
    <dbReference type="NCBI Taxonomy" id="3248839"/>
    <lineage>
        <taxon>Bacteria</taxon>
        <taxon>Bacillati</taxon>
        <taxon>Actinomycetota</taxon>
        <taxon>Actinomycetes</taxon>
        <taxon>Micrococcales</taxon>
        <taxon>Microbacteriaceae</taxon>
        <taxon>Microbacterium</taxon>
    </lineage>
</organism>
<sequence>MQQMEGSDSSARTVPRFQVGWPERFDVLVVIGIIVFYVIAFVAEGGARHEQFDLMPRVLATLVPLLWRSQAPVLVFMLVIALQWTVLEPSGGAYQMPGGMVGAVATLVALGGVAARRPLWTSLTAWAASLASMALSLINTWGDDSAGWAVLSSTVICSIVWCLGTVAQRTRRHMQELEADERRASQAVMSERVRIASDLNGIIRRALRVMADETGSARDHLGRDRERVTRALASVESVGVEAMHELRRLLHVLHDDPSLAIDESAPPAEPEEASFRAWIARLPLRLDRSDLAVTIGVVVATMWFTSDAFGDGAIPVLASLYFGVVLLVVLWRRLFPLAVFVLVIAGHAVAVLLFRGGDFISYNQAAIPAVLVALAAVAAAKPVWISIPVLVIAWGYISLSSLQYPATYVMSFVVDAAAVAAVWLAGLVVGRRRRRIHDLQAARESAERAVASERARLAYELHDVVGHAITIMVLQAAGARRILLQDPARAAAALVAIEEAGREAEEELERLLALLDPRDPAQREGTTEPLLGLSDVGQLVERTRRTVVNTELEILGEPGSLEPSVDAAAYSVAREALANAVKHAGPHARVGLTITWMPDLVRIEVTSGPGPRDGTRATELSGGYGLLSIRERVGLAGGDLRWYSEGNRFHLDARLPTGSRRLRAETDHESPHAE</sequence>
<dbReference type="InterPro" id="IPR055558">
    <property type="entry name" value="DUF7134"/>
</dbReference>
<evidence type="ECO:0000256" key="4">
    <source>
        <dbReference type="ARBA" id="ARBA00022679"/>
    </source>
</evidence>
<evidence type="ECO:0000313" key="13">
    <source>
        <dbReference type="Proteomes" id="UP001610861"/>
    </source>
</evidence>
<dbReference type="EC" id="2.7.13.3" evidence="2"/>
<dbReference type="Pfam" id="PF07730">
    <property type="entry name" value="HisKA_3"/>
    <property type="match status" value="1"/>
</dbReference>
<feature type="transmembrane region" description="Helical" evidence="9">
    <location>
        <begin position="25"/>
        <end position="44"/>
    </location>
</feature>
<evidence type="ECO:0000259" key="10">
    <source>
        <dbReference type="Pfam" id="PF07730"/>
    </source>
</evidence>
<feature type="transmembrane region" description="Helical" evidence="9">
    <location>
        <begin position="92"/>
        <end position="111"/>
    </location>
</feature>
<evidence type="ECO:0000256" key="5">
    <source>
        <dbReference type="ARBA" id="ARBA00022741"/>
    </source>
</evidence>
<protein>
    <recommendedName>
        <fullName evidence="2">histidine kinase</fullName>
        <ecNumber evidence="2">2.7.13.3</ecNumber>
    </recommendedName>
</protein>
<dbReference type="InterPro" id="IPR050482">
    <property type="entry name" value="Sensor_HK_TwoCompSys"/>
</dbReference>
<dbReference type="PANTHER" id="PTHR24421">
    <property type="entry name" value="NITRATE/NITRITE SENSOR PROTEIN NARX-RELATED"/>
    <property type="match status" value="1"/>
</dbReference>
<keyword evidence="7" id="KW-0067">ATP-binding</keyword>
<keyword evidence="4" id="KW-0808">Transferase</keyword>
<evidence type="ECO:0000256" key="7">
    <source>
        <dbReference type="ARBA" id="ARBA00022840"/>
    </source>
</evidence>
<feature type="domain" description="Signal transduction histidine kinase subgroup 3 dimerisation and phosphoacceptor" evidence="10">
    <location>
        <begin position="453"/>
        <end position="518"/>
    </location>
</feature>
<keyword evidence="3" id="KW-0597">Phosphoprotein</keyword>
<keyword evidence="9" id="KW-0472">Membrane</keyword>
<feature type="transmembrane region" description="Helical" evidence="9">
    <location>
        <begin position="312"/>
        <end position="330"/>
    </location>
</feature>
<keyword evidence="13" id="KW-1185">Reference proteome</keyword>
<dbReference type="SUPFAM" id="SSF55874">
    <property type="entry name" value="ATPase domain of HSP90 chaperone/DNA topoisomerase II/histidine kinase"/>
    <property type="match status" value="1"/>
</dbReference>
<dbReference type="InterPro" id="IPR011712">
    <property type="entry name" value="Sig_transdc_His_kin_sub3_dim/P"/>
</dbReference>
<reference evidence="12 13" key="1">
    <citation type="submission" date="2024-09" db="EMBL/GenBank/DDBJ databases">
        <authorList>
            <person name="Pan X."/>
        </authorList>
    </citation>
    <scope>NUCLEOTIDE SEQUENCE [LARGE SCALE GENOMIC DNA]</scope>
    <source>
        <strain evidence="12 13">B2969</strain>
    </source>
</reference>
<comment type="caution">
    <text evidence="12">The sequence shown here is derived from an EMBL/GenBank/DDBJ whole genome shotgun (WGS) entry which is preliminary data.</text>
</comment>
<keyword evidence="8" id="KW-0902">Two-component regulatory system</keyword>
<evidence type="ECO:0000256" key="1">
    <source>
        <dbReference type="ARBA" id="ARBA00000085"/>
    </source>
</evidence>
<feature type="transmembrane region" description="Helical" evidence="9">
    <location>
        <begin position="408"/>
        <end position="429"/>
    </location>
</feature>
<feature type="domain" description="DUF7134" evidence="11">
    <location>
        <begin position="27"/>
        <end position="172"/>
    </location>
</feature>
<dbReference type="CDD" id="cd16917">
    <property type="entry name" value="HATPase_UhpB-NarQ-NarX-like"/>
    <property type="match status" value="1"/>
</dbReference>
<gene>
    <name evidence="12" type="ORF">ACH3VR_06410</name>
</gene>
<comment type="catalytic activity">
    <reaction evidence="1">
        <text>ATP + protein L-histidine = ADP + protein N-phospho-L-histidine.</text>
        <dbReference type="EC" id="2.7.13.3"/>
    </reaction>
</comment>
<dbReference type="GO" id="GO:0016301">
    <property type="term" value="F:kinase activity"/>
    <property type="evidence" value="ECO:0007669"/>
    <property type="project" value="UniProtKB-KW"/>
</dbReference>
<evidence type="ECO:0000256" key="9">
    <source>
        <dbReference type="SAM" id="Phobius"/>
    </source>
</evidence>
<evidence type="ECO:0000256" key="3">
    <source>
        <dbReference type="ARBA" id="ARBA00022553"/>
    </source>
</evidence>
<dbReference type="RefSeq" id="WP_396639929.1">
    <property type="nucleotide sequence ID" value="NZ_JBIQWL010000002.1"/>
</dbReference>
<evidence type="ECO:0000259" key="11">
    <source>
        <dbReference type="Pfam" id="PF23539"/>
    </source>
</evidence>
<dbReference type="InterPro" id="IPR036890">
    <property type="entry name" value="HATPase_C_sf"/>
</dbReference>
<accession>A0ABW7Q6X3</accession>
<feature type="transmembrane region" description="Helical" evidence="9">
    <location>
        <begin position="337"/>
        <end position="354"/>
    </location>
</feature>
<feature type="transmembrane region" description="Helical" evidence="9">
    <location>
        <begin position="123"/>
        <end position="142"/>
    </location>
</feature>
<dbReference type="Gene3D" id="1.20.5.1930">
    <property type="match status" value="2"/>
</dbReference>
<evidence type="ECO:0000256" key="8">
    <source>
        <dbReference type="ARBA" id="ARBA00023012"/>
    </source>
</evidence>
<keyword evidence="6 12" id="KW-0418">Kinase</keyword>
<dbReference type="Pfam" id="PF23539">
    <property type="entry name" value="DUF7134"/>
    <property type="match status" value="1"/>
</dbReference>
<name>A0ABW7Q6X3_9MICO</name>
<dbReference type="Gene3D" id="3.30.565.10">
    <property type="entry name" value="Histidine kinase-like ATPase, C-terminal domain"/>
    <property type="match status" value="1"/>
</dbReference>
<keyword evidence="9" id="KW-1133">Transmembrane helix</keyword>
<feature type="transmembrane region" description="Helical" evidence="9">
    <location>
        <begin position="148"/>
        <end position="167"/>
    </location>
</feature>
<keyword evidence="5" id="KW-0547">Nucleotide-binding</keyword>
<dbReference type="PANTHER" id="PTHR24421:SF10">
    <property type="entry name" value="NITRATE_NITRITE SENSOR PROTEIN NARQ"/>
    <property type="match status" value="1"/>
</dbReference>
<keyword evidence="9" id="KW-0812">Transmembrane</keyword>
<proteinExistence type="predicted"/>
<evidence type="ECO:0000256" key="2">
    <source>
        <dbReference type="ARBA" id="ARBA00012438"/>
    </source>
</evidence>